<dbReference type="InterPro" id="IPR023346">
    <property type="entry name" value="Lysozyme-like_dom_sf"/>
</dbReference>
<dbReference type="RefSeq" id="WP_211867490.1">
    <property type="nucleotide sequence ID" value="NZ_JAAEDI010000006.1"/>
</dbReference>
<dbReference type="CDD" id="cd13926">
    <property type="entry name" value="N-acetylmuramidase_GH108"/>
    <property type="match status" value="1"/>
</dbReference>
<dbReference type="Pfam" id="PF05838">
    <property type="entry name" value="Glyco_hydro_108"/>
    <property type="match status" value="1"/>
</dbReference>
<dbReference type="InterPro" id="IPR018247">
    <property type="entry name" value="EF_Hand_1_Ca_BS"/>
</dbReference>
<name>A0ABS5EEP7_9PROT</name>
<evidence type="ECO:0000313" key="4">
    <source>
        <dbReference type="Proteomes" id="UP000698752"/>
    </source>
</evidence>
<dbReference type="InterPro" id="IPR018537">
    <property type="entry name" value="Peptidoglycan-bd_3"/>
</dbReference>
<proteinExistence type="predicted"/>
<dbReference type="Pfam" id="PF09374">
    <property type="entry name" value="PG_binding_3"/>
    <property type="match status" value="1"/>
</dbReference>
<dbReference type="GO" id="GO:0016787">
    <property type="term" value="F:hydrolase activity"/>
    <property type="evidence" value="ECO:0007669"/>
    <property type="project" value="UniProtKB-KW"/>
</dbReference>
<feature type="domain" description="TtsA-like Glycoside hydrolase family 108" evidence="1">
    <location>
        <begin position="61"/>
        <end position="151"/>
    </location>
</feature>
<keyword evidence="4" id="KW-1185">Reference proteome</keyword>
<evidence type="ECO:0000313" key="3">
    <source>
        <dbReference type="EMBL" id="MBR0649492.1"/>
    </source>
</evidence>
<organism evidence="3 4">
    <name type="scientific">Neoroseomonas terrae</name>
    <dbReference type="NCBI Taxonomy" id="424799"/>
    <lineage>
        <taxon>Bacteria</taxon>
        <taxon>Pseudomonadati</taxon>
        <taxon>Pseudomonadota</taxon>
        <taxon>Alphaproteobacteria</taxon>
        <taxon>Acetobacterales</taxon>
        <taxon>Acetobacteraceae</taxon>
        <taxon>Neoroseomonas</taxon>
    </lineage>
</organism>
<protein>
    <submittedName>
        <fullName evidence="3">Glycoside hydrolase family 108 protein</fullName>
    </submittedName>
</protein>
<sequence length="236" mass="25493">MSIFSWLRGGAAAPPPVAPGPIQPIEPWPRPTRAIPVHAVGDPVPAFRPTEADLRFQDCVAIVLKHEGGFVDHPADPGGATNMGISLRYARTLGSMMDLDGDGDVDRDDILLVSPAKAAMVYRQWFWADVRGDDLPAGVDLAVFDFAVNSGGMRAAKCLQRMVGVGADGFVGPITLAAVRAVNDRARLVDRICDDRLAFLKVARNSNTGALLWPTFGRGWQRRVDDIRARGRLMGP</sequence>
<dbReference type="Gene3D" id="1.20.141.10">
    <property type="entry name" value="Chitosanase, subunit A, domain 1"/>
    <property type="match status" value="1"/>
</dbReference>
<dbReference type="InterPro" id="IPR008565">
    <property type="entry name" value="TtsA-like_GH18_dom"/>
</dbReference>
<dbReference type="EMBL" id="JAAEDI010000006">
    <property type="protein sequence ID" value="MBR0649492.1"/>
    <property type="molecule type" value="Genomic_DNA"/>
</dbReference>
<accession>A0ABS5EEP7</accession>
<evidence type="ECO:0000259" key="1">
    <source>
        <dbReference type="Pfam" id="PF05838"/>
    </source>
</evidence>
<comment type="caution">
    <text evidence="3">The sequence shown here is derived from an EMBL/GenBank/DDBJ whole genome shotgun (WGS) entry which is preliminary data.</text>
</comment>
<dbReference type="PROSITE" id="PS00018">
    <property type="entry name" value="EF_HAND_1"/>
    <property type="match status" value="1"/>
</dbReference>
<evidence type="ECO:0000259" key="2">
    <source>
        <dbReference type="Pfam" id="PF09374"/>
    </source>
</evidence>
<gene>
    <name evidence="3" type="ORF">GXW78_07465</name>
</gene>
<keyword evidence="3" id="KW-0378">Hydrolase</keyword>
<dbReference type="SUPFAM" id="SSF53955">
    <property type="entry name" value="Lysozyme-like"/>
    <property type="match status" value="1"/>
</dbReference>
<reference evidence="4" key="1">
    <citation type="journal article" date="2021" name="Syst. Appl. Microbiol.">
        <title>Roseomonas hellenica sp. nov., isolated from roots of wild-growing Alkanna tinctoria.</title>
        <authorList>
            <person name="Rat A."/>
            <person name="Naranjo H.D."/>
            <person name="Lebbe L."/>
            <person name="Cnockaert M."/>
            <person name="Krigas N."/>
            <person name="Grigoriadou K."/>
            <person name="Maloupa E."/>
            <person name="Willems A."/>
        </authorList>
    </citation>
    <scope>NUCLEOTIDE SEQUENCE [LARGE SCALE GENOMIC DNA]</scope>
    <source>
        <strain evidence="4">LMG 31159</strain>
    </source>
</reference>
<feature type="domain" description="Peptidoglycan binding" evidence="2">
    <location>
        <begin position="155"/>
        <end position="223"/>
    </location>
</feature>
<dbReference type="Proteomes" id="UP000698752">
    <property type="component" value="Unassembled WGS sequence"/>
</dbReference>